<dbReference type="Proteomes" id="UP000310016">
    <property type="component" value="Unassembled WGS sequence"/>
</dbReference>
<reference evidence="6 7" key="1">
    <citation type="submission" date="2019-04" db="EMBL/GenBank/DDBJ databases">
        <title>Chitiniphilus eburnea sp. nov., a novel chitinolytic bacterium isolated from aquaculture sludge.</title>
        <authorList>
            <person name="Sheng M."/>
        </authorList>
    </citation>
    <scope>NUCLEOTIDE SEQUENCE [LARGE SCALE GENOMIC DNA]</scope>
    <source>
        <strain evidence="6 7">HX-2-15</strain>
    </source>
</reference>
<evidence type="ECO:0000256" key="5">
    <source>
        <dbReference type="SAM" id="SignalP"/>
    </source>
</evidence>
<feature type="chain" id="PRO_5021002482" evidence="5">
    <location>
        <begin position="19"/>
        <end position="246"/>
    </location>
</feature>
<evidence type="ECO:0000256" key="3">
    <source>
        <dbReference type="ARBA" id="ARBA00022729"/>
    </source>
</evidence>
<accession>A0A4U0PCZ8</accession>
<sequence length="246" mass="26724">MRALLLCLMLGVSLVAQAKEPLVAVAASARYVFDDLATAFAKRYDAKPASTVGASGVFAAQIAHGAPFDVFLSADMDYPEQLASQGLTVGQPRVYARGALVLWTMGDLPMKDWEAVLTDPRVRRIAIADPRTAPYGREAQRVIDGLPQAAAIQPKLVFGESIAKADQFVSSRAADIGFTARSVVNSPALRDQARWVEIPASRYQAILQGVVLLKHGEDNPLARQFVDFLFTPEAQSIFQRHGYLLP</sequence>
<feature type="binding site" evidence="4">
    <location>
        <position position="162"/>
    </location>
    <ligand>
        <name>molybdate</name>
        <dbReference type="ChEBI" id="CHEBI:36264"/>
    </ligand>
</feature>
<dbReference type="InterPro" id="IPR005950">
    <property type="entry name" value="ModA"/>
</dbReference>
<feature type="signal peptide" evidence="5">
    <location>
        <begin position="1"/>
        <end position="18"/>
    </location>
</feature>
<name>A0A4U0PCZ8_9NEIS</name>
<keyword evidence="3 5" id="KW-0732">Signal</keyword>
<dbReference type="NCBIfam" id="TIGR01256">
    <property type="entry name" value="modA"/>
    <property type="match status" value="1"/>
</dbReference>
<dbReference type="GO" id="GO:0030973">
    <property type="term" value="F:molybdate ion binding"/>
    <property type="evidence" value="ECO:0007669"/>
    <property type="project" value="InterPro"/>
</dbReference>
<evidence type="ECO:0000256" key="1">
    <source>
        <dbReference type="ARBA" id="ARBA00009175"/>
    </source>
</evidence>
<comment type="caution">
    <text evidence="6">The sequence shown here is derived from an EMBL/GenBank/DDBJ whole genome shotgun (WGS) entry which is preliminary data.</text>
</comment>
<keyword evidence="7" id="KW-1185">Reference proteome</keyword>
<dbReference type="Gene3D" id="3.40.190.10">
    <property type="entry name" value="Periplasmic binding protein-like II"/>
    <property type="match status" value="2"/>
</dbReference>
<dbReference type="PANTHER" id="PTHR30632">
    <property type="entry name" value="MOLYBDATE-BINDING PERIPLASMIC PROTEIN"/>
    <property type="match status" value="1"/>
</dbReference>
<evidence type="ECO:0000256" key="4">
    <source>
        <dbReference type="PIRSR" id="PIRSR004846-1"/>
    </source>
</evidence>
<dbReference type="Pfam" id="PF13531">
    <property type="entry name" value="SBP_bac_11"/>
    <property type="match status" value="1"/>
</dbReference>
<dbReference type="OrthoDB" id="9785015at2"/>
<dbReference type="SUPFAM" id="SSF53850">
    <property type="entry name" value="Periplasmic binding protein-like II"/>
    <property type="match status" value="1"/>
</dbReference>
<gene>
    <name evidence="6" type="primary">modA</name>
    <name evidence="6" type="ORF">FAZ21_18055</name>
</gene>
<keyword evidence="2 4" id="KW-0479">Metal-binding</keyword>
<dbReference type="GO" id="GO:0015689">
    <property type="term" value="P:molybdate ion transport"/>
    <property type="evidence" value="ECO:0007669"/>
    <property type="project" value="InterPro"/>
</dbReference>
<dbReference type="InterPro" id="IPR044084">
    <property type="entry name" value="AvModA-like_subst-bd"/>
</dbReference>
<proteinExistence type="inferred from homology"/>
<dbReference type="CDD" id="cd13539">
    <property type="entry name" value="PBP2_AvModA"/>
    <property type="match status" value="1"/>
</dbReference>
<dbReference type="PANTHER" id="PTHR30632:SF14">
    <property type="entry name" value="TUNGSTATE_MOLYBDATE_CHROMATE-BINDING PROTEIN MODA"/>
    <property type="match status" value="1"/>
</dbReference>
<organism evidence="6 7">
    <name type="scientific">Chitiniphilus eburneus</name>
    <dbReference type="NCBI Taxonomy" id="2571148"/>
    <lineage>
        <taxon>Bacteria</taxon>
        <taxon>Pseudomonadati</taxon>
        <taxon>Pseudomonadota</taxon>
        <taxon>Betaproteobacteria</taxon>
        <taxon>Neisseriales</taxon>
        <taxon>Chitinibacteraceae</taxon>
        <taxon>Chitiniphilus</taxon>
    </lineage>
</organism>
<evidence type="ECO:0000313" key="7">
    <source>
        <dbReference type="Proteomes" id="UP000310016"/>
    </source>
</evidence>
<protein>
    <submittedName>
        <fullName evidence="6">Molybdate ABC transporter substrate-binding protein</fullName>
    </submittedName>
</protein>
<evidence type="ECO:0000313" key="6">
    <source>
        <dbReference type="EMBL" id="TJZ65637.1"/>
    </source>
</evidence>
<dbReference type="AlphaFoldDB" id="A0A4U0PCZ8"/>
<feature type="binding site" evidence="4">
    <location>
        <position position="28"/>
    </location>
    <ligand>
        <name>molybdate</name>
        <dbReference type="ChEBI" id="CHEBI:36264"/>
    </ligand>
</feature>
<evidence type="ECO:0000256" key="2">
    <source>
        <dbReference type="ARBA" id="ARBA00022723"/>
    </source>
</evidence>
<keyword evidence="4" id="KW-0500">Molybdenum</keyword>
<dbReference type="GO" id="GO:0046872">
    <property type="term" value="F:metal ion binding"/>
    <property type="evidence" value="ECO:0007669"/>
    <property type="project" value="UniProtKB-KW"/>
</dbReference>
<dbReference type="InterPro" id="IPR050682">
    <property type="entry name" value="ModA/WtpA"/>
</dbReference>
<dbReference type="RefSeq" id="WP_136774830.1">
    <property type="nucleotide sequence ID" value="NZ_CP156074.1"/>
</dbReference>
<comment type="similarity">
    <text evidence="1">Belongs to the bacterial solute-binding protein ModA family.</text>
</comment>
<dbReference type="PIRSF" id="PIRSF004846">
    <property type="entry name" value="ModA"/>
    <property type="match status" value="1"/>
</dbReference>
<dbReference type="EMBL" id="SUMF01000036">
    <property type="protein sequence ID" value="TJZ65637.1"/>
    <property type="molecule type" value="Genomic_DNA"/>
</dbReference>
<feature type="binding site" evidence="4">
    <location>
        <position position="55"/>
    </location>
    <ligand>
        <name>molybdate</name>
        <dbReference type="ChEBI" id="CHEBI:36264"/>
    </ligand>
</feature>